<dbReference type="RefSeq" id="WP_377364534.1">
    <property type="nucleotide sequence ID" value="NZ_JBHTMN010000003.1"/>
</dbReference>
<dbReference type="Proteomes" id="UP001597059">
    <property type="component" value="Unassembled WGS sequence"/>
</dbReference>
<evidence type="ECO:0008006" key="4">
    <source>
        <dbReference type="Google" id="ProtNLM"/>
    </source>
</evidence>
<protein>
    <recommendedName>
        <fullName evidence="4">DUF2946 domain-containing protein</fullName>
    </recommendedName>
</protein>
<feature type="chain" id="PRO_5045733005" description="DUF2946 domain-containing protein" evidence="1">
    <location>
        <begin position="25"/>
        <end position="125"/>
    </location>
</feature>
<sequence length="125" mass="13640">MKRFSPIFLIFCWLAYFSVPLVNAVGQTGPQRIAICTTLGVETYFVFDDSTSDRDKASQHSSSHSCPCTHFFLDTATVPVSFFGGFKALAVISAPVTHYVPTQPQGVSARGPPSSLLFRDYLTPA</sequence>
<evidence type="ECO:0000313" key="3">
    <source>
        <dbReference type="Proteomes" id="UP001597059"/>
    </source>
</evidence>
<evidence type="ECO:0000313" key="2">
    <source>
        <dbReference type="EMBL" id="MFD1381988.1"/>
    </source>
</evidence>
<proteinExistence type="predicted"/>
<evidence type="ECO:0000256" key="1">
    <source>
        <dbReference type="SAM" id="SignalP"/>
    </source>
</evidence>
<accession>A0ABW4AXG7</accession>
<reference evidence="3" key="1">
    <citation type="journal article" date="2019" name="Int. J. Syst. Evol. Microbiol.">
        <title>The Global Catalogue of Microorganisms (GCM) 10K type strain sequencing project: providing services to taxonomists for standard genome sequencing and annotation.</title>
        <authorList>
            <consortium name="The Broad Institute Genomics Platform"/>
            <consortium name="The Broad Institute Genome Sequencing Center for Infectious Disease"/>
            <person name="Wu L."/>
            <person name="Ma J."/>
        </authorList>
    </citation>
    <scope>NUCLEOTIDE SEQUENCE [LARGE SCALE GENOMIC DNA]</scope>
    <source>
        <strain evidence="3">JCM 30774</strain>
    </source>
</reference>
<organism evidence="2 3">
    <name type="scientific">Rhodanobacter aciditrophus</name>
    <dbReference type="NCBI Taxonomy" id="1623218"/>
    <lineage>
        <taxon>Bacteria</taxon>
        <taxon>Pseudomonadati</taxon>
        <taxon>Pseudomonadota</taxon>
        <taxon>Gammaproteobacteria</taxon>
        <taxon>Lysobacterales</taxon>
        <taxon>Rhodanobacteraceae</taxon>
        <taxon>Rhodanobacter</taxon>
    </lineage>
</organism>
<keyword evidence="1" id="KW-0732">Signal</keyword>
<name>A0ABW4AXG7_9GAMM</name>
<comment type="caution">
    <text evidence="2">The sequence shown here is derived from an EMBL/GenBank/DDBJ whole genome shotgun (WGS) entry which is preliminary data.</text>
</comment>
<keyword evidence="3" id="KW-1185">Reference proteome</keyword>
<dbReference type="EMBL" id="JBHTMN010000003">
    <property type="protein sequence ID" value="MFD1381988.1"/>
    <property type="molecule type" value="Genomic_DNA"/>
</dbReference>
<feature type="signal peptide" evidence="1">
    <location>
        <begin position="1"/>
        <end position="24"/>
    </location>
</feature>
<gene>
    <name evidence="2" type="ORF">ACFQ45_01330</name>
</gene>